<organism evidence="2 3">
    <name type="scientific">Psychromarinibacter sediminicola</name>
    <dbReference type="NCBI Taxonomy" id="3033385"/>
    <lineage>
        <taxon>Bacteria</taxon>
        <taxon>Pseudomonadati</taxon>
        <taxon>Pseudomonadota</taxon>
        <taxon>Alphaproteobacteria</taxon>
        <taxon>Rhodobacterales</taxon>
        <taxon>Paracoccaceae</taxon>
        <taxon>Psychromarinibacter</taxon>
    </lineage>
</organism>
<dbReference type="CDD" id="cd05154">
    <property type="entry name" value="ACAD10_11_N-like"/>
    <property type="match status" value="1"/>
</dbReference>
<sequence length="344" mass="37765">MNGLDLDALRGWLARRSPGESLRRAEPIAGGQSNPTWKLVTDRRRLALRKKPEGPILKGAHAIEREFRVLQALAGTEVPVPEALWLEEDAQVLGTPFYVMAWLDGRVFTDSTLPGMTPAERRGIYFAMARSLARLHAVRPETVGLGDYGKPGSYFERQLRRWSGQYDASEMPRIAALDRVAAWLDANMPEEDGAAAIAHGDFRLGNLMVHPEEPKVIGILDWELSTLGHPLADLGFCVMPWTTGHDEYGGLIGTDWETAGIPTRAEFVAEYRRHAPPTPPLRPFHMVFALFRFAVIFIGIAERARAGSAAADNAASLAPLAERFAVRATEIIDAEADGAGPRLG</sequence>
<dbReference type="InterPro" id="IPR041726">
    <property type="entry name" value="ACAD10_11_N"/>
</dbReference>
<dbReference type="Proteomes" id="UP001220964">
    <property type="component" value="Unassembled WGS sequence"/>
</dbReference>
<protein>
    <submittedName>
        <fullName evidence="2">Phosphotransferase family protein</fullName>
    </submittedName>
</protein>
<name>A0AAE3NS88_9RHOB</name>
<dbReference type="Gene3D" id="3.90.1200.10">
    <property type="match status" value="1"/>
</dbReference>
<dbReference type="InterPro" id="IPR011009">
    <property type="entry name" value="Kinase-like_dom_sf"/>
</dbReference>
<dbReference type="Pfam" id="PF01636">
    <property type="entry name" value="APH"/>
    <property type="match status" value="1"/>
</dbReference>
<dbReference type="PANTHER" id="PTHR47829:SF1">
    <property type="entry name" value="HAD FAMILY PHOSPHATASE"/>
    <property type="match status" value="1"/>
</dbReference>
<dbReference type="AlphaFoldDB" id="A0AAE3NS88"/>
<reference evidence="2" key="1">
    <citation type="submission" date="2023-03" db="EMBL/GenBank/DDBJ databases">
        <title>Multiphase analysis and comparison of six strains from genera Psychromarinibacter, Lutimaribacter, and Maritimibacter, including a novel species: Psychromarinibacter sediminicola sp. nov.</title>
        <authorList>
            <person name="Wang Y.-H."/>
            <person name="Ye M.-Q."/>
            <person name="Du Z.-J."/>
        </authorList>
    </citation>
    <scope>NUCLEOTIDE SEQUENCE</scope>
    <source>
        <strain evidence="2">C21-152</strain>
    </source>
</reference>
<dbReference type="EMBL" id="JARGYC010000004">
    <property type="protein sequence ID" value="MDF0599597.1"/>
    <property type="molecule type" value="Genomic_DNA"/>
</dbReference>
<comment type="caution">
    <text evidence="2">The sequence shown here is derived from an EMBL/GenBank/DDBJ whole genome shotgun (WGS) entry which is preliminary data.</text>
</comment>
<accession>A0AAE3NS88</accession>
<proteinExistence type="predicted"/>
<evidence type="ECO:0000313" key="2">
    <source>
        <dbReference type="EMBL" id="MDF0599597.1"/>
    </source>
</evidence>
<dbReference type="SUPFAM" id="SSF56112">
    <property type="entry name" value="Protein kinase-like (PK-like)"/>
    <property type="match status" value="1"/>
</dbReference>
<dbReference type="Gene3D" id="3.30.200.20">
    <property type="entry name" value="Phosphorylase Kinase, domain 1"/>
    <property type="match status" value="1"/>
</dbReference>
<dbReference type="PANTHER" id="PTHR47829">
    <property type="entry name" value="HYDROLASE, PUTATIVE (AFU_ORTHOLOGUE AFUA_1G12880)-RELATED"/>
    <property type="match status" value="1"/>
</dbReference>
<dbReference type="InterPro" id="IPR052898">
    <property type="entry name" value="ACAD10-like"/>
</dbReference>
<dbReference type="InterPro" id="IPR002575">
    <property type="entry name" value="Aminoglycoside_PTrfase"/>
</dbReference>
<feature type="domain" description="Aminoglycoside phosphotransferase" evidence="1">
    <location>
        <begin position="25"/>
        <end position="246"/>
    </location>
</feature>
<evidence type="ECO:0000313" key="3">
    <source>
        <dbReference type="Proteomes" id="UP001220964"/>
    </source>
</evidence>
<dbReference type="RefSeq" id="WP_275565740.1">
    <property type="nucleotide sequence ID" value="NZ_JARGYC010000004.1"/>
</dbReference>
<evidence type="ECO:0000259" key="1">
    <source>
        <dbReference type="Pfam" id="PF01636"/>
    </source>
</evidence>
<keyword evidence="3" id="KW-1185">Reference proteome</keyword>
<gene>
    <name evidence="2" type="ORF">P1J78_02525</name>
</gene>